<keyword evidence="5" id="KW-1185">Reference proteome</keyword>
<reference evidence="4 5" key="1">
    <citation type="submission" date="2020-02" db="EMBL/GenBank/DDBJ databases">
        <title>Genome sequencing of Aeromonas rivipollensis.</title>
        <authorList>
            <person name="Fono-Tamo Ubani E.K."/>
            <person name="Lekota K.E."/>
        </authorList>
    </citation>
    <scope>NUCLEOTIDE SEQUENCE [LARGE SCALE GENOMIC DNA]</scope>
    <source>
        <strain evidence="4 5">G78</strain>
    </source>
</reference>
<dbReference type="SUPFAM" id="SSF56563">
    <property type="entry name" value="Major capsid protein gp5"/>
    <property type="match status" value="1"/>
</dbReference>
<dbReference type="Proteomes" id="UP000472827">
    <property type="component" value="Unassembled WGS sequence"/>
</dbReference>
<dbReference type="InterPro" id="IPR024455">
    <property type="entry name" value="Phage_capsid"/>
</dbReference>
<gene>
    <name evidence="4" type="ORF">G4923_09220</name>
</gene>
<comment type="subcellular location">
    <subcellularLocation>
        <location evidence="1">Virion</location>
    </subcellularLocation>
</comment>
<keyword evidence="2" id="KW-0175">Coiled coil</keyword>
<dbReference type="EMBL" id="JAAILA010000012">
    <property type="protein sequence ID" value="NEX88883.1"/>
    <property type="molecule type" value="Genomic_DNA"/>
</dbReference>
<evidence type="ECO:0000256" key="2">
    <source>
        <dbReference type="SAM" id="Coils"/>
    </source>
</evidence>
<feature type="coiled-coil region" evidence="2">
    <location>
        <begin position="36"/>
        <end position="70"/>
    </location>
</feature>
<organism evidence="4 5">
    <name type="scientific">Aeromonas rivipollensis</name>
    <dbReference type="NCBI Taxonomy" id="948519"/>
    <lineage>
        <taxon>Bacteria</taxon>
        <taxon>Pseudomonadati</taxon>
        <taxon>Pseudomonadota</taxon>
        <taxon>Gammaproteobacteria</taxon>
        <taxon>Aeromonadales</taxon>
        <taxon>Aeromonadaceae</taxon>
        <taxon>Aeromonas</taxon>
    </lineage>
</organism>
<dbReference type="NCBIfam" id="TIGR01554">
    <property type="entry name" value="major_cap_HK97"/>
    <property type="match status" value="1"/>
</dbReference>
<evidence type="ECO:0000313" key="5">
    <source>
        <dbReference type="Proteomes" id="UP000472827"/>
    </source>
</evidence>
<proteinExistence type="predicted"/>
<evidence type="ECO:0000259" key="3">
    <source>
        <dbReference type="Pfam" id="PF05065"/>
    </source>
</evidence>
<sequence>MKIRFGKKEVEITDGVELESILEAVAAELEAVKEMSGGENEEVVRLTEELKKLKEQIADLDSKVQDEGMTDEEKAKLEATAQKSMNRAIRAAIKSGQKSLDLVLDGKQVAGRLATKSADGIDGAVLPQFLQDIIKRLREVSPTVADFKQLPVSNEDFQLPVRAGKSGAALGRGYGAGAPDVKWNRGSFLRGSAKPILSNDLINDAFFDVVQFVREALAEDFSELLADNLLNGDRVALGADSCDGLMGKFSKTEGVKAQDVRKTDFFAIVKGVATDETLIDELFALTEGLVTGYRTGAKWYMSSAQFVKLNALKDKMGHSYIKPSASDATVYTLHGKPIVVDSFIKSDAPIIYGDMKRAAVQLNLANSFESKLNEFQVDGHVTVPSAIRHGFVVGDNAALIGFYPAAGE</sequence>
<comment type="caution">
    <text evidence="4">The sequence shown here is derived from an EMBL/GenBank/DDBJ whole genome shotgun (WGS) entry which is preliminary data.</text>
</comment>
<dbReference type="Pfam" id="PF05065">
    <property type="entry name" value="Phage_capsid"/>
    <property type="match status" value="1"/>
</dbReference>
<name>A0ABX0D4X9_9GAMM</name>
<dbReference type="RefSeq" id="WP_163136754.1">
    <property type="nucleotide sequence ID" value="NZ_JAAILA010000012.1"/>
</dbReference>
<dbReference type="InterPro" id="IPR054612">
    <property type="entry name" value="Phage_capsid-like_C"/>
</dbReference>
<evidence type="ECO:0000313" key="4">
    <source>
        <dbReference type="EMBL" id="NEX88883.1"/>
    </source>
</evidence>
<evidence type="ECO:0000256" key="1">
    <source>
        <dbReference type="ARBA" id="ARBA00004328"/>
    </source>
</evidence>
<accession>A0ABX0D4X9</accession>
<feature type="domain" description="Phage capsid-like C-terminal" evidence="3">
    <location>
        <begin position="125"/>
        <end position="399"/>
    </location>
</feature>
<protein>
    <submittedName>
        <fullName evidence="4">Phage major capsid protein</fullName>
    </submittedName>
</protein>
<dbReference type="Gene3D" id="3.30.2320.10">
    <property type="entry name" value="hypothetical protein PF0899 domain"/>
    <property type="match status" value="1"/>
</dbReference>